<feature type="transmembrane region" description="Helical" evidence="14">
    <location>
        <begin position="71"/>
        <end position="95"/>
    </location>
</feature>
<accession>A0ABQ1YNX6</accession>
<keyword evidence="6" id="KW-0808">Transferase</keyword>
<keyword evidence="9" id="KW-0443">Lipid metabolism</keyword>
<evidence type="ECO:0000256" key="3">
    <source>
        <dbReference type="ARBA" id="ARBA00012014"/>
    </source>
</evidence>
<keyword evidence="7 14" id="KW-0812">Transmembrane</keyword>
<name>A0ABQ1YNX6_9BACT</name>
<gene>
    <name evidence="16" type="ORF">GCM10007423_21890</name>
</gene>
<dbReference type="EMBL" id="BMIA01000001">
    <property type="protein sequence ID" value="GGH32399.1"/>
    <property type="molecule type" value="Genomic_DNA"/>
</dbReference>
<evidence type="ECO:0000256" key="5">
    <source>
        <dbReference type="ARBA" id="ARBA00022475"/>
    </source>
</evidence>
<proteinExistence type="inferred from homology"/>
<evidence type="ECO:0000313" key="16">
    <source>
        <dbReference type="EMBL" id="GGH32399.1"/>
    </source>
</evidence>
<feature type="transmembrane region" description="Helical" evidence="14">
    <location>
        <begin position="324"/>
        <end position="342"/>
    </location>
</feature>
<keyword evidence="5" id="KW-1003">Cell membrane</keyword>
<comment type="catalytic activity">
    <reaction evidence="13">
        <text>L-lysyl-tRNA(Lys) + a 1,2-diacyl-sn-glycero-3-phospho-(1'-sn-glycerol) = a 1,2-diacyl-sn-glycero-3-phospho-1'-(3'-O-L-lysyl)-sn-glycerol + tRNA(Lys)</text>
        <dbReference type="Rhea" id="RHEA:10668"/>
        <dbReference type="Rhea" id="RHEA-COMP:9696"/>
        <dbReference type="Rhea" id="RHEA-COMP:9697"/>
        <dbReference type="ChEBI" id="CHEBI:64716"/>
        <dbReference type="ChEBI" id="CHEBI:75792"/>
        <dbReference type="ChEBI" id="CHEBI:78442"/>
        <dbReference type="ChEBI" id="CHEBI:78529"/>
        <dbReference type="EC" id="2.3.2.3"/>
    </reaction>
</comment>
<dbReference type="RefSeq" id="WP_188931596.1">
    <property type="nucleotide sequence ID" value="NZ_BMIA01000001.1"/>
</dbReference>
<evidence type="ECO:0000313" key="17">
    <source>
        <dbReference type="Proteomes" id="UP000600214"/>
    </source>
</evidence>
<dbReference type="InterPro" id="IPR016181">
    <property type="entry name" value="Acyl_CoA_acyltransferase"/>
</dbReference>
<feature type="transmembrane region" description="Helical" evidence="14">
    <location>
        <begin position="412"/>
        <end position="431"/>
    </location>
</feature>
<reference evidence="17" key="1">
    <citation type="journal article" date="2019" name="Int. J. Syst. Evol. Microbiol.">
        <title>The Global Catalogue of Microorganisms (GCM) 10K type strain sequencing project: providing services to taxonomists for standard genome sequencing and annotation.</title>
        <authorList>
            <consortium name="The Broad Institute Genomics Platform"/>
            <consortium name="The Broad Institute Genome Sequencing Center for Infectious Disease"/>
            <person name="Wu L."/>
            <person name="Ma J."/>
        </authorList>
    </citation>
    <scope>NUCLEOTIDE SEQUENCE [LARGE SCALE GENOMIC DNA]</scope>
    <source>
        <strain evidence="17">CGMCC 1.15288</strain>
    </source>
</reference>
<organism evidence="16 17">
    <name type="scientific">Dyadobacter endophyticus</name>
    <dbReference type="NCBI Taxonomy" id="1749036"/>
    <lineage>
        <taxon>Bacteria</taxon>
        <taxon>Pseudomonadati</taxon>
        <taxon>Bacteroidota</taxon>
        <taxon>Cytophagia</taxon>
        <taxon>Cytophagales</taxon>
        <taxon>Spirosomataceae</taxon>
        <taxon>Dyadobacter</taxon>
    </lineage>
</organism>
<evidence type="ECO:0000256" key="11">
    <source>
        <dbReference type="ARBA" id="ARBA00023251"/>
    </source>
</evidence>
<comment type="subcellular location">
    <subcellularLocation>
        <location evidence="1">Cell membrane</location>
        <topology evidence="1">Multi-pass membrane protein</topology>
    </subcellularLocation>
</comment>
<comment type="caution">
    <text evidence="16">The sequence shown here is derived from an EMBL/GenBank/DDBJ whole genome shotgun (WGS) entry which is preliminary data.</text>
</comment>
<evidence type="ECO:0000256" key="7">
    <source>
        <dbReference type="ARBA" id="ARBA00022692"/>
    </source>
</evidence>
<keyword evidence="11" id="KW-0046">Antibiotic resistance</keyword>
<dbReference type="Proteomes" id="UP000600214">
    <property type="component" value="Unassembled WGS sequence"/>
</dbReference>
<dbReference type="Pfam" id="PF03706">
    <property type="entry name" value="LPG_synthase_TM"/>
    <property type="match status" value="1"/>
</dbReference>
<feature type="transmembrane region" description="Helical" evidence="14">
    <location>
        <begin position="32"/>
        <end position="50"/>
    </location>
</feature>
<protein>
    <recommendedName>
        <fullName evidence="4">Phosphatidylglycerol lysyltransferase</fullName>
        <ecNumber evidence="3">2.3.2.3</ecNumber>
    </recommendedName>
    <alternativeName>
        <fullName evidence="12">Lysylphosphatidylglycerol synthase</fullName>
    </alternativeName>
</protein>
<evidence type="ECO:0000256" key="1">
    <source>
        <dbReference type="ARBA" id="ARBA00004651"/>
    </source>
</evidence>
<feature type="transmembrane region" description="Helical" evidence="14">
    <location>
        <begin position="182"/>
        <end position="202"/>
    </location>
</feature>
<feature type="transmembrane region" description="Helical" evidence="14">
    <location>
        <begin position="299"/>
        <end position="318"/>
    </location>
</feature>
<feature type="transmembrane region" description="Helical" evidence="14">
    <location>
        <begin position="388"/>
        <end position="405"/>
    </location>
</feature>
<keyword evidence="17" id="KW-1185">Reference proteome</keyword>
<evidence type="ECO:0000256" key="13">
    <source>
        <dbReference type="ARBA" id="ARBA00047540"/>
    </source>
</evidence>
<dbReference type="SUPFAM" id="SSF55729">
    <property type="entry name" value="Acyl-CoA N-acyltransferases (Nat)"/>
    <property type="match status" value="1"/>
</dbReference>
<feature type="transmembrane region" description="Helical" evidence="14">
    <location>
        <begin position="349"/>
        <end position="368"/>
    </location>
</feature>
<evidence type="ECO:0000256" key="14">
    <source>
        <dbReference type="SAM" id="Phobius"/>
    </source>
</evidence>
<keyword evidence="10 14" id="KW-0472">Membrane</keyword>
<dbReference type="PANTHER" id="PTHR34697:SF2">
    <property type="entry name" value="PHOSPHATIDYLGLYCEROL LYSYLTRANSFERASE"/>
    <property type="match status" value="1"/>
</dbReference>
<feature type="transmembrane region" description="Helical" evidence="14">
    <location>
        <begin position="115"/>
        <end position="135"/>
    </location>
</feature>
<keyword evidence="8 14" id="KW-1133">Transmembrane helix</keyword>
<dbReference type="PANTHER" id="PTHR34697">
    <property type="entry name" value="PHOSPHATIDYLGLYCEROL LYSYLTRANSFERASE"/>
    <property type="match status" value="1"/>
</dbReference>
<evidence type="ECO:0000256" key="6">
    <source>
        <dbReference type="ARBA" id="ARBA00022679"/>
    </source>
</evidence>
<feature type="domain" description="Phosphatidylglycerol lysyltransferase C-terminal" evidence="15">
    <location>
        <begin position="566"/>
        <end position="856"/>
    </location>
</feature>
<evidence type="ECO:0000256" key="8">
    <source>
        <dbReference type="ARBA" id="ARBA00022989"/>
    </source>
</evidence>
<dbReference type="InterPro" id="IPR022791">
    <property type="entry name" value="L-PG_synthase/AglD"/>
</dbReference>
<comment type="similarity">
    <text evidence="2">Belongs to the LPG synthase family.</text>
</comment>
<evidence type="ECO:0000256" key="12">
    <source>
        <dbReference type="ARBA" id="ARBA00031899"/>
    </source>
</evidence>
<feature type="transmembrane region" description="Helical" evidence="14">
    <location>
        <begin position="461"/>
        <end position="482"/>
    </location>
</feature>
<feature type="transmembrane region" description="Helical" evidence="14">
    <location>
        <begin position="268"/>
        <end position="287"/>
    </location>
</feature>
<feature type="transmembrane region" description="Helical" evidence="14">
    <location>
        <begin position="147"/>
        <end position="176"/>
    </location>
</feature>
<dbReference type="Pfam" id="PF09924">
    <property type="entry name" value="LPG_synthase_C"/>
    <property type="match status" value="1"/>
</dbReference>
<evidence type="ECO:0000256" key="9">
    <source>
        <dbReference type="ARBA" id="ARBA00023098"/>
    </source>
</evidence>
<evidence type="ECO:0000256" key="2">
    <source>
        <dbReference type="ARBA" id="ARBA00008627"/>
    </source>
</evidence>
<dbReference type="InterPro" id="IPR051211">
    <property type="entry name" value="PG_lysyltransferase"/>
</dbReference>
<feature type="transmembrane region" description="Helical" evidence="14">
    <location>
        <begin position="437"/>
        <end position="454"/>
    </location>
</feature>
<evidence type="ECO:0000256" key="10">
    <source>
        <dbReference type="ARBA" id="ARBA00023136"/>
    </source>
</evidence>
<feature type="transmembrane region" description="Helical" evidence="14">
    <location>
        <begin position="236"/>
        <end position="256"/>
    </location>
</feature>
<dbReference type="InterPro" id="IPR024320">
    <property type="entry name" value="LPG_synthase_C"/>
</dbReference>
<evidence type="ECO:0000256" key="4">
    <source>
        <dbReference type="ARBA" id="ARBA00021546"/>
    </source>
</evidence>
<dbReference type="EC" id="2.3.2.3" evidence="3"/>
<sequence>MRKIIKSYQLTINTLGLIKRNGLTYLREHARMVSQFIITIFFLGLGLWFFRHQQIELMQVRAIVSASSWDWLILGIVLTIIYIILQGLMYVASFAAVGEHISLLDSTVLFLKRNFVSVFLPAGGVSSLAFFTTAIERKGISKAQVHFASVIYAFVGILSVVLVAAPAFVIAISLGSIGGKELVALISVVVLMLVLLILYRSIVAQGYIFNKLISHFPSIEYYLDNLKSNKIERRQFFRIVLYSVIIELTGIAHIYIAMRALHLQPNLLAATLSYIVAVVFLILSPFLRGLGAIELSMAYLLGRFGFGDAAALSITLFYRLLEFWIPLAAGALSFLLKINKLIMRVFPALLLLILGIVNIVSVLTPAIGSRLHLLEDFIPVSAMAVSNYFVLITGLFLLVTAAFMLKGLRTAWYFALFLCVVSVVGNLLKAIDYEEALFAAAVMIILVASRKQYYMHNSRRLGLIGVKTMLLGCLAVLLYGFIGFYNLDPNHFDQDFNWMESVRYTFQNFFLLRSEGLVAKDNFARDFLYSLNISGAACISFLVYTLVRPHFSQAQSAQDDFEWARQQLVKYGDSSLDYFKTYPDKLFFRIPEKEGFLSYRIAGSFAVVLEGPVAPDKSKKDIVDAFDGHCFETGLKSIYYRVSEESLSLFPKKGRLLLGQEAVVDLLSFSLEGGSKKSIRNALKKVTDKGFHTKVYAAPIETDLLKMLRAVSDEWLEETGRSEIVFSQGMFLEEELRQHTIMTVEDEEGKVVAFLDIIPDYVKDEATFDLIRKTREAPNGIIDFITVEMFLYLKNQGYRSVNLGFAPLSGIIDPRNFPERSMKFAYEKIRAFSHYKGLRDYKDKFSPVWSNKYLVYDQDYDLFKVPAALTSVIKP</sequence>
<evidence type="ECO:0000259" key="15">
    <source>
        <dbReference type="Pfam" id="PF09924"/>
    </source>
</evidence>